<keyword evidence="4" id="KW-1185">Reference proteome</keyword>
<feature type="domain" description="RRM" evidence="2">
    <location>
        <begin position="1"/>
        <end position="64"/>
    </location>
</feature>
<dbReference type="Gene3D" id="3.30.70.330">
    <property type="match status" value="1"/>
</dbReference>
<keyword evidence="1" id="KW-0694">RNA-binding</keyword>
<dbReference type="Proteomes" id="UP001281410">
    <property type="component" value="Unassembled WGS sequence"/>
</dbReference>
<comment type="caution">
    <text evidence="3">The sequence shown here is derived from an EMBL/GenBank/DDBJ whole genome shotgun (WGS) entry which is preliminary data.</text>
</comment>
<dbReference type="Pfam" id="PF00076">
    <property type="entry name" value="RRM_1"/>
    <property type="match status" value="1"/>
</dbReference>
<dbReference type="PROSITE" id="PS50102">
    <property type="entry name" value="RRM"/>
    <property type="match status" value="1"/>
</dbReference>
<dbReference type="CDD" id="cd00590">
    <property type="entry name" value="RRM_SF"/>
    <property type="match status" value="1"/>
</dbReference>
<organism evidence="3 4">
    <name type="scientific">Dipteronia sinensis</name>
    <dbReference type="NCBI Taxonomy" id="43782"/>
    <lineage>
        <taxon>Eukaryota</taxon>
        <taxon>Viridiplantae</taxon>
        <taxon>Streptophyta</taxon>
        <taxon>Embryophyta</taxon>
        <taxon>Tracheophyta</taxon>
        <taxon>Spermatophyta</taxon>
        <taxon>Magnoliopsida</taxon>
        <taxon>eudicotyledons</taxon>
        <taxon>Gunneridae</taxon>
        <taxon>Pentapetalae</taxon>
        <taxon>rosids</taxon>
        <taxon>malvids</taxon>
        <taxon>Sapindales</taxon>
        <taxon>Sapindaceae</taxon>
        <taxon>Hippocastanoideae</taxon>
        <taxon>Acereae</taxon>
        <taxon>Dipteronia</taxon>
    </lineage>
</organism>
<dbReference type="InterPro" id="IPR012677">
    <property type="entry name" value="Nucleotide-bd_a/b_plait_sf"/>
</dbReference>
<name>A0AAE0EL02_9ROSI</name>
<dbReference type="AlphaFoldDB" id="A0AAE0EL02"/>
<reference evidence="3" key="1">
    <citation type="journal article" date="2023" name="Plant J.">
        <title>Genome sequences and population genomics provide insights into the demographic history, inbreeding, and mutation load of two 'living fossil' tree species of Dipteronia.</title>
        <authorList>
            <person name="Feng Y."/>
            <person name="Comes H.P."/>
            <person name="Chen J."/>
            <person name="Zhu S."/>
            <person name="Lu R."/>
            <person name="Zhang X."/>
            <person name="Li P."/>
            <person name="Qiu J."/>
            <person name="Olsen K.M."/>
            <person name="Qiu Y."/>
        </authorList>
    </citation>
    <scope>NUCLEOTIDE SEQUENCE</scope>
    <source>
        <strain evidence="3">NBL</strain>
    </source>
</reference>
<dbReference type="InterPro" id="IPR035979">
    <property type="entry name" value="RBD_domain_sf"/>
</dbReference>
<evidence type="ECO:0000313" key="4">
    <source>
        <dbReference type="Proteomes" id="UP001281410"/>
    </source>
</evidence>
<evidence type="ECO:0000313" key="3">
    <source>
        <dbReference type="EMBL" id="KAK3230290.1"/>
    </source>
</evidence>
<evidence type="ECO:0000259" key="2">
    <source>
        <dbReference type="PROSITE" id="PS50102"/>
    </source>
</evidence>
<accession>A0AAE0EL02</accession>
<evidence type="ECO:0000256" key="1">
    <source>
        <dbReference type="PROSITE-ProRule" id="PRU00176"/>
    </source>
</evidence>
<dbReference type="SUPFAM" id="SSF54928">
    <property type="entry name" value="RNA-binding domain, RBD"/>
    <property type="match status" value="1"/>
</dbReference>
<gene>
    <name evidence="3" type="ORF">Dsin_002171</name>
</gene>
<dbReference type="GO" id="GO:0003723">
    <property type="term" value="F:RNA binding"/>
    <property type="evidence" value="ECO:0007669"/>
    <property type="project" value="UniProtKB-UniRule"/>
</dbReference>
<dbReference type="InterPro" id="IPR000504">
    <property type="entry name" value="RRM_dom"/>
</dbReference>
<dbReference type="EMBL" id="JANJYJ010000001">
    <property type="protein sequence ID" value="KAK3230290.1"/>
    <property type="molecule type" value="Genomic_DNA"/>
</dbReference>
<sequence length="294" mass="33875">MGLWGIFKAFGKVRDIYLSPKPNSRKSCFAFVRFATMEEASKVFGLTNGMHVYGWPISVRIASYGWNNRRTSTFQIPDLHKVEERRRISRDNPDRILKQRNGSYAEAIREEWKKKSMDGQVDGLKDDPKASAKEMYFCWDKDQKKDDWLDGWSMEVTPHSRLAWVRIMGVPLDYWHEELFLKNGRVIGVLCLVESGTLKRRRLDTGKLLISVPYGHSCPEFIRMVHGGKQFTVSLMEDRSPVSISWVEDFLGLKKQSILANLKKVPDKVGIGTSKENVLASGDVYNIFKHGIRR</sequence>
<protein>
    <recommendedName>
        <fullName evidence="2">RRM domain-containing protein</fullName>
    </recommendedName>
</protein>
<proteinExistence type="predicted"/>